<keyword evidence="2" id="KW-1185">Reference proteome</keyword>
<gene>
    <name evidence="1" type="ORF">H7B90_13010</name>
</gene>
<comment type="caution">
    <text evidence="1">The sequence shown here is derived from an EMBL/GenBank/DDBJ whole genome shotgun (WGS) entry which is preliminary data.</text>
</comment>
<sequence>MAPSQQKRDKKISILGKIQKVDPEGIPVESWEPITGGENIWAYYRQASAKEFYEAAATNYRVDAIFHVNWRDDVDSSMMIRFRGEDYNISRIDDFEGYKRELKIHAYKLN</sequence>
<name>A0A841U2X0_9BACL</name>
<dbReference type="EMBL" id="JACJVR010000052">
    <property type="protein sequence ID" value="MBB6692324.1"/>
    <property type="molecule type" value="Genomic_DNA"/>
</dbReference>
<dbReference type="InterPro" id="IPR008767">
    <property type="entry name" value="Phage_SPP1_head-tail_adaptor"/>
</dbReference>
<proteinExistence type="predicted"/>
<evidence type="ECO:0000313" key="1">
    <source>
        <dbReference type="EMBL" id="MBB6692324.1"/>
    </source>
</evidence>
<accession>A0A841U2X0</accession>
<reference evidence="1 2" key="1">
    <citation type="submission" date="2020-08" db="EMBL/GenBank/DDBJ databases">
        <title>Cohnella phylogeny.</title>
        <authorList>
            <person name="Dunlap C."/>
        </authorList>
    </citation>
    <scope>NUCLEOTIDE SEQUENCE [LARGE SCALE GENOMIC DNA]</scope>
    <source>
        <strain evidence="1 2">DSM 25239</strain>
    </source>
</reference>
<evidence type="ECO:0000313" key="2">
    <source>
        <dbReference type="Proteomes" id="UP000553776"/>
    </source>
</evidence>
<protein>
    <submittedName>
        <fullName evidence="1">Phage head closure protein</fullName>
    </submittedName>
</protein>
<organism evidence="1 2">
    <name type="scientific">Cohnella xylanilytica</name>
    <dbReference type="NCBI Taxonomy" id="557555"/>
    <lineage>
        <taxon>Bacteria</taxon>
        <taxon>Bacillati</taxon>
        <taxon>Bacillota</taxon>
        <taxon>Bacilli</taxon>
        <taxon>Bacillales</taxon>
        <taxon>Paenibacillaceae</taxon>
        <taxon>Cohnella</taxon>
    </lineage>
</organism>
<dbReference type="NCBIfam" id="TIGR01563">
    <property type="entry name" value="gp16_SPP1"/>
    <property type="match status" value="1"/>
</dbReference>
<dbReference type="InterPro" id="IPR038666">
    <property type="entry name" value="SSP1_head-tail_sf"/>
</dbReference>
<dbReference type="Pfam" id="PF05521">
    <property type="entry name" value="Phage_HCP"/>
    <property type="match status" value="1"/>
</dbReference>
<dbReference type="AlphaFoldDB" id="A0A841U2X0"/>
<dbReference type="Gene3D" id="2.40.10.270">
    <property type="entry name" value="Bacteriophage SPP1 head-tail adaptor protein"/>
    <property type="match status" value="1"/>
</dbReference>
<dbReference type="Proteomes" id="UP000553776">
    <property type="component" value="Unassembled WGS sequence"/>
</dbReference>
<dbReference type="RefSeq" id="WP_185136318.1">
    <property type="nucleotide sequence ID" value="NZ_JACJVR010000052.1"/>
</dbReference>